<reference evidence="2 3" key="1">
    <citation type="submission" date="2019-03" db="EMBL/GenBank/DDBJ databases">
        <title>Draft genome sequence of Xylaria hypoxylon DSM 108379, a ubiquitous saprotrophic-parasitic fungi on hardwood.</title>
        <authorList>
            <person name="Buettner E."/>
            <person name="Leonhardt S."/>
            <person name="Gebauer A.M."/>
            <person name="Liers C."/>
            <person name="Hofrichter M."/>
            <person name="Kellner H."/>
        </authorList>
    </citation>
    <scope>NUCLEOTIDE SEQUENCE [LARGE SCALE GENOMIC DNA]</scope>
    <source>
        <strain evidence="2 3">DSM 108379</strain>
    </source>
</reference>
<evidence type="ECO:0000256" key="1">
    <source>
        <dbReference type="SAM" id="Phobius"/>
    </source>
</evidence>
<accession>A0A4Z0YTJ0</accession>
<dbReference type="EMBL" id="SKBN01000129">
    <property type="protein sequence ID" value="TGJ82410.1"/>
    <property type="molecule type" value="Genomic_DNA"/>
</dbReference>
<feature type="transmembrane region" description="Helical" evidence="1">
    <location>
        <begin position="226"/>
        <end position="248"/>
    </location>
</feature>
<sequence>MPIIETADASVTVDATNGRVIDFKLLGQLQKDEFAWTDDFLAYRQPGPFDEGVDVNMTTSHGILFILGLLGAADLENLIGATTLRHIPGGDSSQIFSSAERLEDQTFNIRDPGLNVDYMTYAMLSLVNNNHSALLDAEILKETAQQTFSTFFQHFVNNKISITSRGYLYQSPDEKLSADIGEPFPVKGNHPKAISTAGNGSNGNSTNRMAQVSISRPMEVLSMSNVAAWICISILGYLIITCVLLAVASKSYNQLLLRQVNSIADIAFLIASSHRLLRIAREGSLESLKHDDTVEAKLDWFVTDQGDLRWGIEVVGEPDLMVSPAPSAPESNMILYSDESGDAKEQVSWYDAVVSEIMTIGR</sequence>
<keyword evidence="1" id="KW-1133">Transmembrane helix</keyword>
<dbReference type="PANTHER" id="PTHR37544:SF3">
    <property type="entry name" value="SPRAY"/>
    <property type="match status" value="1"/>
</dbReference>
<dbReference type="PANTHER" id="PTHR37544">
    <property type="entry name" value="SPRAY-RELATED"/>
    <property type="match status" value="1"/>
</dbReference>
<dbReference type="AlphaFoldDB" id="A0A4Z0YTJ0"/>
<organism evidence="2 3">
    <name type="scientific">Xylaria hypoxylon</name>
    <dbReference type="NCBI Taxonomy" id="37992"/>
    <lineage>
        <taxon>Eukaryota</taxon>
        <taxon>Fungi</taxon>
        <taxon>Dikarya</taxon>
        <taxon>Ascomycota</taxon>
        <taxon>Pezizomycotina</taxon>
        <taxon>Sordariomycetes</taxon>
        <taxon>Xylariomycetidae</taxon>
        <taxon>Xylariales</taxon>
        <taxon>Xylariaceae</taxon>
        <taxon>Xylaria</taxon>
    </lineage>
</organism>
<keyword evidence="1" id="KW-0472">Membrane</keyword>
<keyword evidence="3" id="KW-1185">Reference proteome</keyword>
<protein>
    <submittedName>
        <fullName evidence="2">Uncharacterized protein</fullName>
    </submittedName>
</protein>
<keyword evidence="1" id="KW-0812">Transmembrane</keyword>
<dbReference type="Proteomes" id="UP000297716">
    <property type="component" value="Unassembled WGS sequence"/>
</dbReference>
<evidence type="ECO:0000313" key="2">
    <source>
        <dbReference type="EMBL" id="TGJ82410.1"/>
    </source>
</evidence>
<gene>
    <name evidence="2" type="ORF">E0Z10_g6354</name>
</gene>
<evidence type="ECO:0000313" key="3">
    <source>
        <dbReference type="Proteomes" id="UP000297716"/>
    </source>
</evidence>
<proteinExistence type="predicted"/>
<name>A0A4Z0YTJ0_9PEZI</name>
<comment type="caution">
    <text evidence="2">The sequence shown here is derived from an EMBL/GenBank/DDBJ whole genome shotgun (WGS) entry which is preliminary data.</text>
</comment>
<dbReference type="OrthoDB" id="4764809at2759"/>